<keyword evidence="9" id="KW-0472">Membrane</keyword>
<feature type="domain" description="SLH" evidence="11">
    <location>
        <begin position="1550"/>
        <end position="1613"/>
    </location>
</feature>
<evidence type="ECO:0000256" key="5">
    <source>
        <dbReference type="ARBA" id="ARBA00022452"/>
    </source>
</evidence>
<dbReference type="InterPro" id="IPR005594">
    <property type="entry name" value="YadA_C"/>
</dbReference>
<dbReference type="Proteomes" id="UP001228955">
    <property type="component" value="Chromosome"/>
</dbReference>
<dbReference type="Pfam" id="PF05658">
    <property type="entry name" value="YadA_head"/>
    <property type="match status" value="7"/>
</dbReference>
<keyword evidence="4" id="KW-0813">Transport</keyword>
<dbReference type="GO" id="GO:0009986">
    <property type="term" value="C:cell surface"/>
    <property type="evidence" value="ECO:0007669"/>
    <property type="project" value="UniProtKB-SubCell"/>
</dbReference>
<evidence type="ECO:0000256" key="7">
    <source>
        <dbReference type="ARBA" id="ARBA00022729"/>
    </source>
</evidence>
<evidence type="ECO:0000256" key="3">
    <source>
        <dbReference type="ARBA" id="ARBA00005848"/>
    </source>
</evidence>
<evidence type="ECO:0000256" key="2">
    <source>
        <dbReference type="ARBA" id="ARBA00004442"/>
    </source>
</evidence>
<keyword evidence="6" id="KW-0812">Transmembrane</keyword>
<dbReference type="PROSITE" id="PS51272">
    <property type="entry name" value="SLH"/>
    <property type="match status" value="1"/>
</dbReference>
<dbReference type="CDD" id="cd12820">
    <property type="entry name" value="LbR_YadA-like"/>
    <property type="match status" value="2"/>
</dbReference>
<dbReference type="Pfam" id="PF03895">
    <property type="entry name" value="YadA_anchor"/>
    <property type="match status" value="1"/>
</dbReference>
<reference evidence="12" key="1">
    <citation type="submission" date="2023-08" db="EMBL/GenBank/DDBJ databases">
        <title>Veillonella_parvula_DSM 2007_complete_genome_hifiasm_Zymo_Research_D6332.</title>
        <authorList>
            <person name="Damerum A."/>
        </authorList>
    </citation>
    <scope>NUCLEOTIDE SEQUENCE</scope>
    <source>
        <strain evidence="12">DSM 2007</strain>
    </source>
</reference>
<evidence type="ECO:0000256" key="6">
    <source>
        <dbReference type="ARBA" id="ARBA00022692"/>
    </source>
</evidence>
<dbReference type="PANTHER" id="PTHR43308">
    <property type="entry name" value="OUTER MEMBRANE PROTEIN ALPHA-RELATED"/>
    <property type="match status" value="1"/>
</dbReference>
<dbReference type="GO" id="GO:0009279">
    <property type="term" value="C:cell outer membrane"/>
    <property type="evidence" value="ECO:0007669"/>
    <property type="project" value="UniProtKB-SubCell"/>
</dbReference>
<dbReference type="Gene3D" id="1.20.5.170">
    <property type="match status" value="1"/>
</dbReference>
<dbReference type="Gene3D" id="2.150.10.10">
    <property type="entry name" value="Serralysin-like metalloprotease, C-terminal"/>
    <property type="match status" value="3"/>
</dbReference>
<dbReference type="RefSeq" id="WP_004694272.1">
    <property type="nucleotide sequence ID" value="NZ_CP133463.1"/>
</dbReference>
<dbReference type="InterPro" id="IPR008635">
    <property type="entry name" value="Coiled_stalk_dom"/>
</dbReference>
<organism evidence="12 13">
    <name type="scientific">Veillonella parvula</name>
    <name type="common">Staphylococcus parvulus</name>
    <dbReference type="NCBI Taxonomy" id="29466"/>
    <lineage>
        <taxon>Bacteria</taxon>
        <taxon>Bacillati</taxon>
        <taxon>Bacillota</taxon>
        <taxon>Negativicutes</taxon>
        <taxon>Veillonellales</taxon>
        <taxon>Veillonellaceae</taxon>
        <taxon>Veillonella</taxon>
    </lineage>
</organism>
<evidence type="ECO:0000313" key="12">
    <source>
        <dbReference type="EMBL" id="WMS19806.1"/>
    </source>
</evidence>
<name>A0AB38YPC4_VEIPA</name>
<dbReference type="SUPFAM" id="SSF101967">
    <property type="entry name" value="Adhesin YadA, collagen-binding domain"/>
    <property type="match status" value="6"/>
</dbReference>
<keyword evidence="10" id="KW-0998">Cell outer membrane</keyword>
<keyword evidence="8" id="KW-0653">Protein transport</keyword>
<evidence type="ECO:0000256" key="4">
    <source>
        <dbReference type="ARBA" id="ARBA00022448"/>
    </source>
</evidence>
<dbReference type="Pfam" id="PF13018">
    <property type="entry name" value="ESPR"/>
    <property type="match status" value="1"/>
</dbReference>
<comment type="subcellular location">
    <subcellularLocation>
        <location evidence="2">Cell outer membrane</location>
    </subcellularLocation>
    <subcellularLocation>
        <location evidence="1">Cell surface</location>
    </subcellularLocation>
</comment>
<evidence type="ECO:0000256" key="9">
    <source>
        <dbReference type="ARBA" id="ARBA00023136"/>
    </source>
</evidence>
<keyword evidence="5" id="KW-1134">Transmembrane beta strand</keyword>
<comment type="similarity">
    <text evidence="3">Belongs to the autotransporter-2 (AT-2) (TC 1.B.40) family.</text>
</comment>
<dbReference type="Pfam" id="PF00395">
    <property type="entry name" value="SLH"/>
    <property type="match status" value="1"/>
</dbReference>
<evidence type="ECO:0000256" key="8">
    <source>
        <dbReference type="ARBA" id="ARBA00022927"/>
    </source>
</evidence>
<gene>
    <name evidence="12" type="ORF">RDV51_00275</name>
</gene>
<dbReference type="Gene3D" id="3.30.1300.30">
    <property type="entry name" value="GSPII I/J protein-like"/>
    <property type="match status" value="1"/>
</dbReference>
<evidence type="ECO:0000259" key="11">
    <source>
        <dbReference type="PROSITE" id="PS51272"/>
    </source>
</evidence>
<accession>A0AB38YPC4</accession>
<dbReference type="Gene3D" id="6.10.250.2040">
    <property type="match status" value="2"/>
</dbReference>
<evidence type="ECO:0000313" key="13">
    <source>
        <dbReference type="Proteomes" id="UP001228955"/>
    </source>
</evidence>
<protein>
    <submittedName>
        <fullName evidence="12">ESPR-type extended signal peptide-containing protein</fullName>
    </submittedName>
</protein>
<dbReference type="InterPro" id="IPR001119">
    <property type="entry name" value="SLH_dom"/>
</dbReference>
<evidence type="ECO:0000256" key="10">
    <source>
        <dbReference type="ARBA" id="ARBA00023237"/>
    </source>
</evidence>
<dbReference type="InterPro" id="IPR011049">
    <property type="entry name" value="Serralysin-like_metalloprot_C"/>
</dbReference>
<evidence type="ECO:0000256" key="1">
    <source>
        <dbReference type="ARBA" id="ARBA00004241"/>
    </source>
</evidence>
<dbReference type="InterPro" id="IPR008640">
    <property type="entry name" value="Adhesin_Head_dom"/>
</dbReference>
<proteinExistence type="inferred from homology"/>
<sequence>MNRIYKVIWSRVKKCYVVVSEFANNRGKISGSGGMSACTVLCALALAGSIVLPLNTVHAVIPEGTGSGMSLGNGTETGSDPNNVAIGGYAKSLGAVALAIGAHSNSSAQYSTALGGGSNATAQNATAIGGVAYASAKNAVAVGANAKASGEYAAAIGGDAKADKTHAIAIGSVAHAQEESSLAMGNLAKATNTYAYAIGGNAQAKGRWSIAMGTNAVAEDDASVAIGTWSNATSGQSAAVGYQAKAKALGATALGRLTNVTAEDGTAIGSSTSVTGLNGTAIGNKANVTVKNGVAIGTEANAKNENAVAIGSGSETAAAVGTTSETVNGEIHNFAGINPTSTVSVGKTGVERTITNVAAGRLSATSTDAINGSQLYAVNTEVNKGVVYAGDVKVAGATDNKFIQRLGAQTNVVGGVTDVSKLSDNNIGVVSDGINTLNVKLAKELNNLTSVTTGNTVMNTDGVTITGGPKIVKDGINAGNKQITGVASGGDVITNGANIGDINRIVDTKDKYVTGGTATYQANGDGIANLTGTNGLIANVTGLKNNFVTSGSVSNDGKTLTLERNDTGKVNVDLSNVFTEVGKGDYRLVANPDPNSQGKYKVDSDGNMVLTVANDKGDKKQVTLTDIASKVQQDTNTTNITNINTTIAKGLNFAGDTGTDINKQLGDKLSIKGGASADLTDNNIGVESDGTQLNVKLKKDINLGPDGSLAINGKTYVNKDGLNAGGQKITNVVAGTAGTDAVNVDQLNAAIGGTAKATTVKAKDANVTVTEGVNAAGGKEYTVGLGDKVTLGSDADKQVVVDGTTGTITAGNKVTIHGTTGDIKAGIVKITGAGTVNELTNRIWDIDNPTVVHGQAATEDQLKYVSDGVKNNKNDITNINKTIVKGLNFKGDDTTVINKQLGEQLDIKGGADTNKLSDDNIGVVSANGALNVKLAKELKNLTSVTTGDTVMNTDGLTINGGPKILKNGIDAGNKKITNVAAGTDNTDAVNVGQLKDAIAAGKTILKDGKNTTVEGDGSAANPYKVNVNDDLVLGKKGIDGKDGSIGVNGKDGSAVVINGKDGSIGLNGKDGNNAISIKGGEGKSGIDGKNITRLVIEEKNGDKHDVATLDDGMKYGGDTGAVIKKKLNEQVNVVGGITDVSKLTTDDNIGVISDGDSNLKVRLAKDLKGLNSVTTGDTVMNTDGLTINGGPKIVKTGIDAGGKKITNVADGTDVTDAVNVSQLSKAVAGATTKLENGKNTTVTSITNNDGSKTYKVNLNDDITLGTDPNKQISIKGSEGTIQAGKVTVNGTAGTVNNLTNKTWDPANITSGQAATEDQLKAVANGAGKYSSVSEGNNISVIKGTNAIGGVDYKVSVIDTPTFKSVTTGNTVMNNNGLTIKNGPSITETGINAGNKKITNVAAGTSDTDAVNVSQLKEIGGNIKNIDSRMNRVGAGAAALAALHPLDFDPDDKWDIAAGYGNYKDAHAASIGAFYRPNEDTLFSVGGSFGGGENMLNAGVSMKIGQGNHVSTSRVAMAKEIKDLRAELENVKGILMKVSEGKQLNSLDLDKMQLFPDIPENHWAYDYVATLAGNGIIVGYPDGKFGGDRMMTRYEMAALIYRAIQNGAVADDQMVRALKEFQPELERIRVDTISKHKDGTPDIQRVRVIKGRG</sequence>
<dbReference type="InterPro" id="IPR024973">
    <property type="entry name" value="ESPR"/>
</dbReference>
<dbReference type="Gene3D" id="2.20.70.140">
    <property type="match status" value="5"/>
</dbReference>
<dbReference type="InterPro" id="IPR051465">
    <property type="entry name" value="Cell_Envelope_Struct_Comp"/>
</dbReference>
<dbReference type="SUPFAM" id="SSF54523">
    <property type="entry name" value="Pili subunits"/>
    <property type="match status" value="1"/>
</dbReference>
<dbReference type="InterPro" id="IPR045584">
    <property type="entry name" value="Pilin-like"/>
</dbReference>
<dbReference type="EMBL" id="CP133463">
    <property type="protein sequence ID" value="WMS19806.1"/>
    <property type="molecule type" value="Genomic_DNA"/>
</dbReference>
<dbReference type="Pfam" id="PF05662">
    <property type="entry name" value="YadA_stalk"/>
    <property type="match status" value="5"/>
</dbReference>
<dbReference type="GO" id="GO:0015031">
    <property type="term" value="P:protein transport"/>
    <property type="evidence" value="ECO:0007669"/>
    <property type="project" value="UniProtKB-KW"/>
</dbReference>
<keyword evidence="7" id="KW-0732">Signal</keyword>